<proteinExistence type="inferred from homology"/>
<keyword evidence="7 14" id="KW-1133">Transmembrane helix</keyword>
<dbReference type="GO" id="GO:0016746">
    <property type="term" value="F:acyltransferase activity"/>
    <property type="evidence" value="ECO:0007669"/>
    <property type="project" value="UniProtKB-KW"/>
</dbReference>
<evidence type="ECO:0000256" key="11">
    <source>
        <dbReference type="ARBA" id="ARBA00023264"/>
    </source>
</evidence>
<feature type="transmembrane region" description="Helical" evidence="14">
    <location>
        <begin position="369"/>
        <end position="389"/>
    </location>
</feature>
<evidence type="ECO:0000256" key="3">
    <source>
        <dbReference type="ARBA" id="ARBA00019082"/>
    </source>
</evidence>
<keyword evidence="9 14" id="KW-0472">Membrane</keyword>
<dbReference type="PANTHER" id="PTHR31201">
    <property type="entry name" value="OS01G0585100 PROTEIN"/>
    <property type="match status" value="1"/>
</dbReference>
<dbReference type="AlphaFoldDB" id="A0A0F7SEQ4"/>
<feature type="transmembrane region" description="Helical" evidence="14">
    <location>
        <begin position="208"/>
        <end position="228"/>
    </location>
</feature>
<dbReference type="PANTHER" id="PTHR31201:SF1">
    <property type="entry name" value="GLYCEROPHOSPHOCHOLINE ACYLTRANSFERASE 1"/>
    <property type="match status" value="1"/>
</dbReference>
<evidence type="ECO:0000256" key="13">
    <source>
        <dbReference type="SAM" id="MobiDB-lite"/>
    </source>
</evidence>
<keyword evidence="5" id="KW-0808">Transferase</keyword>
<comment type="subcellular location">
    <subcellularLocation>
        <location evidence="1">Membrane</location>
        <topology evidence="1">Multi-pass membrane protein</topology>
    </subcellularLocation>
</comment>
<evidence type="ECO:0000313" key="15">
    <source>
        <dbReference type="EMBL" id="CDZ96415.1"/>
    </source>
</evidence>
<feature type="transmembrane region" description="Helical" evidence="14">
    <location>
        <begin position="183"/>
        <end position="202"/>
    </location>
</feature>
<evidence type="ECO:0000256" key="14">
    <source>
        <dbReference type="SAM" id="Phobius"/>
    </source>
</evidence>
<dbReference type="EMBL" id="LN483144">
    <property type="protein sequence ID" value="CDZ96415.1"/>
    <property type="molecule type" value="Genomic_DNA"/>
</dbReference>
<evidence type="ECO:0000256" key="10">
    <source>
        <dbReference type="ARBA" id="ARBA00023209"/>
    </source>
</evidence>
<feature type="transmembrane region" description="Helical" evidence="14">
    <location>
        <begin position="159"/>
        <end position="176"/>
    </location>
</feature>
<evidence type="ECO:0000256" key="9">
    <source>
        <dbReference type="ARBA" id="ARBA00023136"/>
    </source>
</evidence>
<dbReference type="InterPro" id="IPR021261">
    <property type="entry name" value="GPCAT"/>
</dbReference>
<evidence type="ECO:0000256" key="8">
    <source>
        <dbReference type="ARBA" id="ARBA00023098"/>
    </source>
</evidence>
<keyword evidence="8" id="KW-0443">Lipid metabolism</keyword>
<comment type="similarity">
    <text evidence="2">Belongs to the GPC1 family.</text>
</comment>
<sequence>MRTDVLETFFDSRLDLIERQLKVHKDRLKYKAGEVLSKSSANLRALAPKSPRIWPSDRPEGDEDFTDRGISRARSDSLEEAAATEHARKGMKKEERWLLAEKELRKFKDKTQDRLQSLSTSWESARHLRTRDKVSFFFGVMTVLTSCLMVGLYPEWIPLWYTIQSAFYLPVRIWTYKKKQWHYFLWDMCYYVNVLDLIWMWFFPANTIFFTACYLLTMGPLASAIITWRNSLVFHSLDKVTSLFIHIYPPLTLTTIIHFYPNGAERWPGIVRSGEIAWWRKMVLGIGFYLVWQMMYWRFVVIGRREKINAGRITSFSTLLKDKHNVIGRWMRATKPEKRESLFMFWQLVYTAVCFLPPIFFLWKSKVGSGVFLITVFAVATWNGASYYVEVWGRKFERELEALRKEMATLTTSSSPAMSQADLPFSETSSVGLSSAMATTSHDVSSTAEKRPGLTQVPSFSLDENSEKSEGALDKVDRKLRDHGAEIGGG</sequence>
<keyword evidence="6 14" id="KW-0812">Transmembrane</keyword>
<dbReference type="GO" id="GO:0006656">
    <property type="term" value="P:phosphatidylcholine biosynthetic process"/>
    <property type="evidence" value="ECO:0007669"/>
    <property type="project" value="TreeGrafter"/>
</dbReference>
<organism evidence="15">
    <name type="scientific">Phaffia rhodozyma</name>
    <name type="common">Yeast</name>
    <name type="synonym">Xanthophyllomyces dendrorhous</name>
    <dbReference type="NCBI Taxonomy" id="264483"/>
    <lineage>
        <taxon>Eukaryota</taxon>
        <taxon>Fungi</taxon>
        <taxon>Dikarya</taxon>
        <taxon>Basidiomycota</taxon>
        <taxon>Agaricomycotina</taxon>
        <taxon>Tremellomycetes</taxon>
        <taxon>Cystofilobasidiales</taxon>
        <taxon>Mrakiaceae</taxon>
        <taxon>Phaffia</taxon>
    </lineage>
</organism>
<protein>
    <recommendedName>
        <fullName evidence="3">Glycerophosphocholine acyltransferase 1</fullName>
    </recommendedName>
</protein>
<feature type="region of interest" description="Disordered" evidence="13">
    <location>
        <begin position="441"/>
        <end position="490"/>
    </location>
</feature>
<feature type="compositionally biased region" description="Basic and acidic residues" evidence="13">
    <location>
        <begin position="465"/>
        <end position="490"/>
    </location>
</feature>
<evidence type="ECO:0000256" key="5">
    <source>
        <dbReference type="ARBA" id="ARBA00022679"/>
    </source>
</evidence>
<evidence type="ECO:0000256" key="7">
    <source>
        <dbReference type="ARBA" id="ARBA00022989"/>
    </source>
</evidence>
<dbReference type="GO" id="GO:0016020">
    <property type="term" value="C:membrane"/>
    <property type="evidence" value="ECO:0007669"/>
    <property type="project" value="UniProtKB-SubCell"/>
</dbReference>
<keyword evidence="12" id="KW-0012">Acyltransferase</keyword>
<keyword evidence="4" id="KW-0444">Lipid biosynthesis</keyword>
<evidence type="ECO:0000256" key="6">
    <source>
        <dbReference type="ARBA" id="ARBA00022692"/>
    </source>
</evidence>
<feature type="region of interest" description="Disordered" evidence="13">
    <location>
        <begin position="50"/>
        <end position="69"/>
    </location>
</feature>
<feature type="transmembrane region" description="Helical" evidence="14">
    <location>
        <begin position="342"/>
        <end position="363"/>
    </location>
</feature>
<reference evidence="15" key="1">
    <citation type="submission" date="2014-08" db="EMBL/GenBank/DDBJ databases">
        <authorList>
            <person name="Sharma Rahul"/>
            <person name="Thines Marco"/>
        </authorList>
    </citation>
    <scope>NUCLEOTIDE SEQUENCE</scope>
</reference>
<evidence type="ECO:0000256" key="1">
    <source>
        <dbReference type="ARBA" id="ARBA00004141"/>
    </source>
</evidence>
<evidence type="ECO:0000256" key="12">
    <source>
        <dbReference type="ARBA" id="ARBA00023315"/>
    </source>
</evidence>
<accession>A0A0F7SEQ4</accession>
<dbReference type="Pfam" id="PF10998">
    <property type="entry name" value="DUF2838"/>
    <property type="match status" value="1"/>
</dbReference>
<keyword evidence="10" id="KW-0594">Phospholipid biosynthesis</keyword>
<name>A0A0F7SEQ4_PHARH</name>
<feature type="transmembrane region" description="Helical" evidence="14">
    <location>
        <begin position="240"/>
        <end position="259"/>
    </location>
</feature>
<keyword evidence="11" id="KW-1208">Phospholipid metabolism</keyword>
<feature type="transmembrane region" description="Helical" evidence="14">
    <location>
        <begin position="134"/>
        <end position="153"/>
    </location>
</feature>
<evidence type="ECO:0000256" key="2">
    <source>
        <dbReference type="ARBA" id="ARBA00006675"/>
    </source>
</evidence>
<feature type="transmembrane region" description="Helical" evidence="14">
    <location>
        <begin position="279"/>
        <end position="297"/>
    </location>
</feature>
<evidence type="ECO:0000256" key="4">
    <source>
        <dbReference type="ARBA" id="ARBA00022516"/>
    </source>
</evidence>